<reference evidence="2" key="1">
    <citation type="submission" date="2020-04" db="EMBL/GenBank/DDBJ databases">
        <title>Draft genome resource of the tomato pathogen Pseudocercospora fuligena.</title>
        <authorList>
            <person name="Zaccaron A."/>
        </authorList>
    </citation>
    <scope>NUCLEOTIDE SEQUENCE</scope>
    <source>
        <strain evidence="2">PF001</strain>
    </source>
</reference>
<dbReference type="EMBL" id="JABCIY010000037">
    <property type="protein sequence ID" value="KAF7195787.1"/>
    <property type="molecule type" value="Genomic_DNA"/>
</dbReference>
<feature type="region of interest" description="Disordered" evidence="1">
    <location>
        <begin position="183"/>
        <end position="712"/>
    </location>
</feature>
<dbReference type="AlphaFoldDB" id="A0A8H6RS07"/>
<feature type="compositionally biased region" description="Polar residues" evidence="1">
    <location>
        <begin position="982"/>
        <end position="993"/>
    </location>
</feature>
<dbReference type="Proteomes" id="UP000660729">
    <property type="component" value="Unassembled WGS sequence"/>
</dbReference>
<evidence type="ECO:0000313" key="2">
    <source>
        <dbReference type="EMBL" id="KAF7195787.1"/>
    </source>
</evidence>
<proteinExistence type="predicted"/>
<sequence length="1100" mass="119035">MEGDHNNTAELADSSSSAAGTASFASSWENTDTTGLAPTNLPLAKVQRAWERRPQSPFSKRRFKVGKIFKRNATNAQPVASALGSAFSVNIRENAGRGTPVKAVKKMRVARDSLGGIGGEALVSDWECRGSPANRRIVTRSSLGKEELVALTDEDQEDAHLGGQELEVAGNEGDVEGTSIEILNEDGSQRVEDGEDANTAADEWEDESDTEVEEDEEAEEQAWERCRQDAIAERESMSPNDAIVASSWQEQDIAPTGQAAEAEDPGTNNLEADAPKNDNASGLIEQQDAEEQTLQADHQSPIATATHEKVVLPEGFVSPIATRRRRSVNQAKQNTSRRRTLPTSFSAPSKKQEQVSADQQSTAEGDDSAERNEKPEPTEDPAAVTYQIEDARPGDEQLIQETIEQEAEEAAHGPRSITPEPSREISTEPNTPLTEFQLVTEYQQENGLLSPSKVASSPVPTIEGSHPRLPLRRSPRRQRQSSSPVKRRSILKQTLQKPHLVAFTPIKKSAEQEPQPEPQAEPSPKVTSGPGSSPLPIEIDFAGITSPTAIQDELPIRSSSAPPEEPQMSPRKPYQPRISDDTALLEAFLKRASESKSGRRISDTARRESLENRRNSDTVRQALASPAVKSPAPSDVLADLDPNSPSPRKPLGVAFSMTVPEKRELEYEEDPIRDDEDELAAESGPPQKFGSRKSGRTRKKPETLPATTYDGKTRIQIRTNGEGVVLKKTEAQALALETKKNTRLNKSGAVMPPLRLTKLAAEKKKDSSQPVEDDAMDVEQPPVPGRKGIKWAETLVSFYQGEDEPEGSMMVDELGNEQPFDPMAPENNTLKEGEMSFVTAPPASSTPSKPKLRRLKPQKPTASTPAKPSLPLEQTLSKGEDEQEIDVKPKPKTSTRRKVSRIATPAKVKGKTLLGQSQEEIEEQAQLGELKPRPTPMPSSVQKLADQKKVEEPQAAPVATKKTSSAAAKKKPIVASKLPAPATSQQSSVSHPTTGLAAGKENSLIASPPKKRSTKASNLTAAPPLKLGEAKGLAPKLDLGKALKPSDNEKSAPAGISSPAKKAPRMMPARSTISNERRTEIEPAPGLGSPAKKRTRSMAS</sequence>
<gene>
    <name evidence="2" type="ORF">HII31_02922</name>
</gene>
<comment type="caution">
    <text evidence="2">The sequence shown here is derived from an EMBL/GenBank/DDBJ whole genome shotgun (WGS) entry which is preliminary data.</text>
</comment>
<feature type="compositionally biased region" description="Polar residues" evidence="1">
    <location>
        <begin position="861"/>
        <end position="877"/>
    </location>
</feature>
<feature type="compositionally biased region" description="Basic and acidic residues" evidence="1">
    <location>
        <begin position="1038"/>
        <end position="1050"/>
    </location>
</feature>
<feature type="compositionally biased region" description="Low complexity" evidence="1">
    <location>
        <begin position="12"/>
        <end position="27"/>
    </location>
</feature>
<name>A0A8H6RS07_9PEZI</name>
<feature type="compositionally biased region" description="Polar residues" evidence="1">
    <location>
        <begin position="341"/>
        <end position="363"/>
    </location>
</feature>
<feature type="compositionally biased region" description="Low complexity" evidence="1">
    <location>
        <begin position="955"/>
        <end position="967"/>
    </location>
</feature>
<feature type="compositionally biased region" description="Basic residues" evidence="1">
    <location>
        <begin position="469"/>
        <end position="490"/>
    </location>
</feature>
<feature type="compositionally biased region" description="Polar residues" evidence="1">
    <location>
        <begin position="440"/>
        <end position="459"/>
    </location>
</feature>
<feature type="compositionally biased region" description="Basic and acidic residues" evidence="1">
    <location>
        <begin position="588"/>
        <end position="617"/>
    </location>
</feature>
<feature type="compositionally biased region" description="Basic residues" evidence="1">
    <location>
        <begin position="690"/>
        <end position="699"/>
    </location>
</feature>
<organism evidence="2 3">
    <name type="scientific">Pseudocercospora fuligena</name>
    <dbReference type="NCBI Taxonomy" id="685502"/>
    <lineage>
        <taxon>Eukaryota</taxon>
        <taxon>Fungi</taxon>
        <taxon>Dikarya</taxon>
        <taxon>Ascomycota</taxon>
        <taxon>Pezizomycotina</taxon>
        <taxon>Dothideomycetes</taxon>
        <taxon>Dothideomycetidae</taxon>
        <taxon>Mycosphaerellales</taxon>
        <taxon>Mycosphaerellaceae</taxon>
        <taxon>Pseudocercospora</taxon>
    </lineage>
</organism>
<feature type="region of interest" description="Disordered" evidence="1">
    <location>
        <begin position="803"/>
        <end position="1100"/>
    </location>
</feature>
<keyword evidence="3" id="KW-1185">Reference proteome</keyword>
<feature type="compositionally biased region" description="Acidic residues" evidence="1">
    <location>
        <begin position="666"/>
        <end position="680"/>
    </location>
</feature>
<feature type="compositionally biased region" description="Polar residues" evidence="1">
    <location>
        <begin position="28"/>
        <end position="37"/>
    </location>
</feature>
<feature type="compositionally biased region" description="Basic residues" evidence="1">
    <location>
        <begin position="1091"/>
        <end position="1100"/>
    </location>
</feature>
<protein>
    <submittedName>
        <fullName evidence="2">Uncharacterized protein</fullName>
    </submittedName>
</protein>
<feature type="compositionally biased region" description="Polar residues" evidence="1">
    <location>
        <begin position="292"/>
        <end position="303"/>
    </location>
</feature>
<feature type="compositionally biased region" description="Acidic residues" evidence="1">
    <location>
        <begin position="202"/>
        <end position="221"/>
    </location>
</feature>
<feature type="region of interest" description="Disordered" evidence="1">
    <location>
        <begin position="1"/>
        <end position="58"/>
    </location>
</feature>
<feature type="compositionally biased region" description="Low complexity" evidence="1">
    <location>
        <begin position="839"/>
        <end position="849"/>
    </location>
</feature>
<evidence type="ECO:0000313" key="3">
    <source>
        <dbReference type="Proteomes" id="UP000660729"/>
    </source>
</evidence>
<feature type="compositionally biased region" description="Basic and acidic residues" evidence="1">
    <location>
        <begin position="222"/>
        <end position="236"/>
    </location>
</feature>
<feature type="region of interest" description="Disordered" evidence="1">
    <location>
        <begin position="761"/>
        <end position="787"/>
    </location>
</feature>
<evidence type="ECO:0000256" key="1">
    <source>
        <dbReference type="SAM" id="MobiDB-lite"/>
    </source>
</evidence>
<feature type="compositionally biased region" description="Basic and acidic residues" evidence="1">
    <location>
        <begin position="368"/>
        <end position="377"/>
    </location>
</feature>
<feature type="compositionally biased region" description="Basic residues" evidence="1">
    <location>
        <begin position="890"/>
        <end position="900"/>
    </location>
</feature>
<accession>A0A8H6RS07</accession>
<dbReference type="OrthoDB" id="4207369at2759"/>